<protein>
    <submittedName>
        <fullName evidence="1">Uncharacterized protein</fullName>
    </submittedName>
</protein>
<organism evidence="1 2">
    <name type="scientific">Potamilus streckersoni</name>
    <dbReference type="NCBI Taxonomy" id="2493646"/>
    <lineage>
        <taxon>Eukaryota</taxon>
        <taxon>Metazoa</taxon>
        <taxon>Spiralia</taxon>
        <taxon>Lophotrochozoa</taxon>
        <taxon>Mollusca</taxon>
        <taxon>Bivalvia</taxon>
        <taxon>Autobranchia</taxon>
        <taxon>Heteroconchia</taxon>
        <taxon>Palaeoheterodonta</taxon>
        <taxon>Unionida</taxon>
        <taxon>Unionoidea</taxon>
        <taxon>Unionidae</taxon>
        <taxon>Ambleminae</taxon>
        <taxon>Lampsilini</taxon>
        <taxon>Potamilus</taxon>
    </lineage>
</organism>
<accession>A0AAE0VZ84</accession>
<proteinExistence type="predicted"/>
<keyword evidence="2" id="KW-1185">Reference proteome</keyword>
<dbReference type="EMBL" id="JAEAOA010000155">
    <property type="protein sequence ID" value="KAK3596158.1"/>
    <property type="molecule type" value="Genomic_DNA"/>
</dbReference>
<sequence length="128" mass="14298">MTLRRRRMINVPKAIRVDGVGVHVSAAEVHKTIWLYFHNARRGNPCQRLSRLGQDNRVALNVSVRFSARYPRGRLLERNAWLLSELNAQLFAVSPLGTDGHAGGTDVGGNHELSGRPLYDTAQMVNQV</sequence>
<comment type="caution">
    <text evidence="1">The sequence shown here is derived from an EMBL/GenBank/DDBJ whole genome shotgun (WGS) entry which is preliminary data.</text>
</comment>
<name>A0AAE0VZ84_9BIVA</name>
<dbReference type="AlphaFoldDB" id="A0AAE0VZ84"/>
<reference evidence="1" key="3">
    <citation type="submission" date="2023-05" db="EMBL/GenBank/DDBJ databases">
        <authorList>
            <person name="Smith C.H."/>
        </authorList>
    </citation>
    <scope>NUCLEOTIDE SEQUENCE</scope>
    <source>
        <strain evidence="1">CHS0354</strain>
        <tissue evidence="1">Mantle</tissue>
    </source>
</reference>
<evidence type="ECO:0000313" key="2">
    <source>
        <dbReference type="Proteomes" id="UP001195483"/>
    </source>
</evidence>
<reference evidence="1" key="1">
    <citation type="journal article" date="2021" name="Genome Biol. Evol.">
        <title>A High-Quality Reference Genome for a Parasitic Bivalve with Doubly Uniparental Inheritance (Bivalvia: Unionida).</title>
        <authorList>
            <person name="Smith C.H."/>
        </authorList>
    </citation>
    <scope>NUCLEOTIDE SEQUENCE</scope>
    <source>
        <strain evidence="1">CHS0354</strain>
    </source>
</reference>
<reference evidence="1" key="2">
    <citation type="journal article" date="2021" name="Genome Biol. Evol.">
        <title>Developing a high-quality reference genome for a parasitic bivalve with doubly uniparental inheritance (Bivalvia: Unionida).</title>
        <authorList>
            <person name="Smith C.H."/>
        </authorList>
    </citation>
    <scope>NUCLEOTIDE SEQUENCE</scope>
    <source>
        <strain evidence="1">CHS0354</strain>
        <tissue evidence="1">Mantle</tissue>
    </source>
</reference>
<dbReference type="Proteomes" id="UP001195483">
    <property type="component" value="Unassembled WGS sequence"/>
</dbReference>
<gene>
    <name evidence="1" type="ORF">CHS0354_001635</name>
</gene>
<evidence type="ECO:0000313" key="1">
    <source>
        <dbReference type="EMBL" id="KAK3596158.1"/>
    </source>
</evidence>